<proteinExistence type="predicted"/>
<protein>
    <submittedName>
        <fullName evidence="8">Antiholin-like protein LrgA</fullName>
    </submittedName>
</protein>
<gene>
    <name evidence="8" type="primary">lrgA</name>
    <name evidence="8" type="ORF">ERIC2_c01760</name>
</gene>
<evidence type="ECO:0000256" key="3">
    <source>
        <dbReference type="ARBA" id="ARBA00022692"/>
    </source>
</evidence>
<keyword evidence="5 7" id="KW-0472">Membrane</keyword>
<dbReference type="AlphaFoldDB" id="V9W1S1"/>
<dbReference type="KEGG" id="plv:ERIC2_c01760"/>
<dbReference type="InterPro" id="IPR005538">
    <property type="entry name" value="LrgA/CidA"/>
</dbReference>
<feature type="transmembrane region" description="Helical" evidence="7">
    <location>
        <begin position="63"/>
        <end position="81"/>
    </location>
</feature>
<evidence type="ECO:0000313" key="9">
    <source>
        <dbReference type="Proteomes" id="UP000029431"/>
    </source>
</evidence>
<keyword evidence="2" id="KW-1003">Cell membrane</keyword>
<feature type="region of interest" description="Disordered" evidence="6">
    <location>
        <begin position="132"/>
        <end position="154"/>
    </location>
</feature>
<dbReference type="NCBIfam" id="NF003155">
    <property type="entry name" value="PRK04125.1"/>
    <property type="match status" value="1"/>
</dbReference>
<dbReference type="EMBL" id="CP003355">
    <property type="protein sequence ID" value="AHD04053.1"/>
    <property type="molecule type" value="Genomic_DNA"/>
</dbReference>
<evidence type="ECO:0000256" key="5">
    <source>
        <dbReference type="ARBA" id="ARBA00023136"/>
    </source>
</evidence>
<dbReference type="PANTHER" id="PTHR33931">
    <property type="entry name" value="HOLIN-LIKE PROTEIN CIDA-RELATED"/>
    <property type="match status" value="1"/>
</dbReference>
<evidence type="ECO:0000256" key="6">
    <source>
        <dbReference type="SAM" id="MobiDB-lite"/>
    </source>
</evidence>
<dbReference type="Pfam" id="PF03788">
    <property type="entry name" value="LrgA"/>
    <property type="match status" value="1"/>
</dbReference>
<dbReference type="eggNOG" id="COG1380">
    <property type="taxonomic scope" value="Bacteria"/>
</dbReference>
<feature type="transmembrane region" description="Helical" evidence="7">
    <location>
        <begin position="12"/>
        <end position="33"/>
    </location>
</feature>
<accession>V9W1S1</accession>
<feature type="transmembrane region" description="Helical" evidence="7">
    <location>
        <begin position="93"/>
        <end position="115"/>
    </location>
</feature>
<evidence type="ECO:0000256" key="2">
    <source>
        <dbReference type="ARBA" id="ARBA00022475"/>
    </source>
</evidence>
<feature type="transmembrane region" description="Helical" evidence="7">
    <location>
        <begin position="39"/>
        <end position="56"/>
    </location>
</feature>
<feature type="compositionally biased region" description="Basic residues" evidence="6">
    <location>
        <begin position="143"/>
        <end position="154"/>
    </location>
</feature>
<evidence type="ECO:0000256" key="1">
    <source>
        <dbReference type="ARBA" id="ARBA00004651"/>
    </source>
</evidence>
<organism evidence="8 9">
    <name type="scientific">Paenibacillus larvae subsp. larvae DSM 25430</name>
    <dbReference type="NCBI Taxonomy" id="697284"/>
    <lineage>
        <taxon>Bacteria</taxon>
        <taxon>Bacillati</taxon>
        <taxon>Bacillota</taxon>
        <taxon>Bacilli</taxon>
        <taxon>Bacillales</taxon>
        <taxon>Paenibacillaceae</taxon>
        <taxon>Paenibacillus</taxon>
    </lineage>
</organism>
<reference evidence="8 9" key="1">
    <citation type="journal article" date="2014" name="PLoS ONE">
        <title>How to Kill the Honey Bee Larva: Genomic Potential and Virulence Mechanisms of Paenibacillus larvae.</title>
        <authorList>
            <person name="Djukic M."/>
            <person name="Brzuszkiewicz E."/>
            <person name="Funfhaus A."/>
            <person name="Voss J."/>
            <person name="Gollnow K."/>
            <person name="Poppinga L."/>
            <person name="Liesegang H."/>
            <person name="Garcia-Gonzalez E."/>
            <person name="Genersch E."/>
            <person name="Daniel R."/>
        </authorList>
    </citation>
    <scope>NUCLEOTIDE SEQUENCE [LARGE SCALE GENOMIC DNA]</scope>
    <source>
        <strain evidence="8 9">DSM 25430</strain>
    </source>
</reference>
<dbReference type="HOGENOM" id="CLU_113736_0_1_9"/>
<comment type="subcellular location">
    <subcellularLocation>
        <location evidence="1">Cell membrane</location>
        <topology evidence="1">Multi-pass membrane protein</topology>
    </subcellularLocation>
</comment>
<evidence type="ECO:0000313" key="8">
    <source>
        <dbReference type="EMBL" id="AHD04053.1"/>
    </source>
</evidence>
<keyword evidence="3 7" id="KW-0812">Transmembrane</keyword>
<name>V9W1S1_9BACL</name>
<dbReference type="PATRIC" id="fig|697284.3.peg.175"/>
<dbReference type="GO" id="GO:0005886">
    <property type="term" value="C:plasma membrane"/>
    <property type="evidence" value="ECO:0007669"/>
    <property type="project" value="UniProtKB-SubCell"/>
</dbReference>
<keyword evidence="4 7" id="KW-1133">Transmembrane helix</keyword>
<keyword evidence="9" id="KW-1185">Reference proteome</keyword>
<sequence>MAAMSTKKAAGFLTQAFIFSVIMLVSHIITALLPIPMPASVIGLVLLFVLLCLKVVKLEQVESFGAALTGIIGFLFVPSGISVMNSLGVMQQFGLQIILVIFAATAILLAVTGLFSQMILGKRSMEGLIGEEKGKETDCQPIQKKRGRTKKQTA</sequence>
<evidence type="ECO:0000256" key="7">
    <source>
        <dbReference type="SAM" id="Phobius"/>
    </source>
</evidence>
<evidence type="ECO:0000256" key="4">
    <source>
        <dbReference type="ARBA" id="ARBA00022989"/>
    </source>
</evidence>
<dbReference type="Proteomes" id="UP000029431">
    <property type="component" value="Chromosome"/>
</dbReference>
<dbReference type="PANTHER" id="PTHR33931:SF4">
    <property type="entry name" value="ANTIHOLIN-LIKE PROTEIN LRGA"/>
    <property type="match status" value="1"/>
</dbReference>